<protein>
    <submittedName>
        <fullName evidence="3">DUF58 domain-containing protein</fullName>
    </submittedName>
</protein>
<evidence type="ECO:0000256" key="1">
    <source>
        <dbReference type="SAM" id="Phobius"/>
    </source>
</evidence>
<name>A0ABN2I3A9_9MICO</name>
<dbReference type="Proteomes" id="UP001501690">
    <property type="component" value="Unassembled WGS sequence"/>
</dbReference>
<proteinExistence type="predicted"/>
<keyword evidence="1" id="KW-1133">Transmembrane helix</keyword>
<dbReference type="PANTHER" id="PTHR34351">
    <property type="entry name" value="SLR1927 PROTEIN-RELATED"/>
    <property type="match status" value="1"/>
</dbReference>
<dbReference type="RefSeq" id="WP_344070822.1">
    <property type="nucleotide sequence ID" value="NZ_BAAAPL010000001.1"/>
</dbReference>
<feature type="domain" description="DUF58" evidence="2">
    <location>
        <begin position="250"/>
        <end position="331"/>
    </location>
</feature>
<dbReference type="InterPro" id="IPR002881">
    <property type="entry name" value="DUF58"/>
</dbReference>
<evidence type="ECO:0000313" key="4">
    <source>
        <dbReference type="Proteomes" id="UP001501690"/>
    </source>
</evidence>
<evidence type="ECO:0000313" key="3">
    <source>
        <dbReference type="EMBL" id="GAA1697912.1"/>
    </source>
</evidence>
<sequence length="453" mass="48013">MSDPTEHTPRHGNALDAHTRTRLDTARGGTTLALRSASAWHRFRAAVTIAARWVAATVRAGGWIALVAAAVALPLGIVFGIGELVAAGLLGLALIILALPFLARARPYTVGFALTHDRVVAGAGARVSVTVTSTAATLTLPGIIDLPIGHDAAQGIVELDIPLLRRGAQHVAHIEIPTPRRGIVPIGPLSAVRGDPLGLLRHEATWTQVRTLYVHPRTVALPPTSAGFIRDLEGSPSAALSDADISFHAIREYAPGDAQHHVHWKSTAKTGTLMVRQYEQTRRSRMVIALDTDRAAYRDDEEFELAVSAAASLGVRGLRDGRDVDVTVGDEVPEFARSRMRAIRELSTVTPRILLDGLSGVSLRESVNPLADVAGLAVEAHPDASLAFLVCGSTTTATALQRAALAFPSHLGVAAIVCDLEGEPRLRRLGDAQVVTIGLLDDLRQLLGRGAQS</sequence>
<gene>
    <name evidence="3" type="ORF">GCM10009808_14190</name>
</gene>
<dbReference type="PANTHER" id="PTHR34351:SF1">
    <property type="entry name" value="SLR1927 PROTEIN"/>
    <property type="match status" value="1"/>
</dbReference>
<feature type="transmembrane region" description="Helical" evidence="1">
    <location>
        <begin position="60"/>
        <end position="79"/>
    </location>
</feature>
<accession>A0ABN2I3A9</accession>
<organism evidence="3 4">
    <name type="scientific">Microbacterium sediminicola</name>
    <dbReference type="NCBI Taxonomy" id="415210"/>
    <lineage>
        <taxon>Bacteria</taxon>
        <taxon>Bacillati</taxon>
        <taxon>Actinomycetota</taxon>
        <taxon>Actinomycetes</taxon>
        <taxon>Micrococcales</taxon>
        <taxon>Microbacteriaceae</taxon>
        <taxon>Microbacterium</taxon>
    </lineage>
</organism>
<comment type="caution">
    <text evidence="3">The sequence shown here is derived from an EMBL/GenBank/DDBJ whole genome shotgun (WGS) entry which is preliminary data.</text>
</comment>
<keyword evidence="1" id="KW-0812">Transmembrane</keyword>
<keyword evidence="4" id="KW-1185">Reference proteome</keyword>
<keyword evidence="1" id="KW-0472">Membrane</keyword>
<dbReference type="Pfam" id="PF01882">
    <property type="entry name" value="DUF58"/>
    <property type="match status" value="1"/>
</dbReference>
<dbReference type="EMBL" id="BAAAPL010000001">
    <property type="protein sequence ID" value="GAA1697912.1"/>
    <property type="molecule type" value="Genomic_DNA"/>
</dbReference>
<reference evidence="3 4" key="1">
    <citation type="journal article" date="2019" name="Int. J. Syst. Evol. Microbiol.">
        <title>The Global Catalogue of Microorganisms (GCM) 10K type strain sequencing project: providing services to taxonomists for standard genome sequencing and annotation.</title>
        <authorList>
            <consortium name="The Broad Institute Genomics Platform"/>
            <consortium name="The Broad Institute Genome Sequencing Center for Infectious Disease"/>
            <person name="Wu L."/>
            <person name="Ma J."/>
        </authorList>
    </citation>
    <scope>NUCLEOTIDE SEQUENCE [LARGE SCALE GENOMIC DNA]</scope>
    <source>
        <strain evidence="3 4">JCM 15577</strain>
    </source>
</reference>
<evidence type="ECO:0000259" key="2">
    <source>
        <dbReference type="Pfam" id="PF01882"/>
    </source>
</evidence>
<feature type="transmembrane region" description="Helical" evidence="1">
    <location>
        <begin position="85"/>
        <end position="103"/>
    </location>
</feature>